<dbReference type="OrthoDB" id="4851849at2759"/>
<dbReference type="EMBL" id="SSOP01000132">
    <property type="protein sequence ID" value="KAB5590965.1"/>
    <property type="molecule type" value="Genomic_DNA"/>
</dbReference>
<evidence type="ECO:0000313" key="1">
    <source>
        <dbReference type="EMBL" id="KAB5590965.1"/>
    </source>
</evidence>
<dbReference type="AlphaFoldDB" id="A0A5N5QGT8"/>
<evidence type="ECO:0000313" key="2">
    <source>
        <dbReference type="Proteomes" id="UP000383932"/>
    </source>
</evidence>
<gene>
    <name evidence="1" type="ORF">CTheo_5581</name>
</gene>
<proteinExistence type="predicted"/>
<protein>
    <submittedName>
        <fullName evidence="1">Uncharacterized protein</fullName>
    </submittedName>
</protein>
<accession>A0A5N5QGT8</accession>
<organism evidence="1 2">
    <name type="scientific">Ceratobasidium theobromae</name>
    <dbReference type="NCBI Taxonomy" id="1582974"/>
    <lineage>
        <taxon>Eukaryota</taxon>
        <taxon>Fungi</taxon>
        <taxon>Dikarya</taxon>
        <taxon>Basidiomycota</taxon>
        <taxon>Agaricomycotina</taxon>
        <taxon>Agaricomycetes</taxon>
        <taxon>Cantharellales</taxon>
        <taxon>Ceratobasidiaceae</taxon>
        <taxon>Ceratobasidium</taxon>
    </lineage>
</organism>
<name>A0A5N5QGT8_9AGAM</name>
<comment type="caution">
    <text evidence="1">The sequence shown here is derived from an EMBL/GenBank/DDBJ whole genome shotgun (WGS) entry which is preliminary data.</text>
</comment>
<keyword evidence="2" id="KW-1185">Reference proteome</keyword>
<reference evidence="1 2" key="1">
    <citation type="journal article" date="2019" name="Fungal Biol. Biotechnol.">
        <title>Draft genome sequence of fastidious pathogen Ceratobasidium theobromae, which causes vascular-streak dieback in Theobroma cacao.</title>
        <authorList>
            <person name="Ali S.S."/>
            <person name="Asman A."/>
            <person name="Shao J."/>
            <person name="Firmansyah A.P."/>
            <person name="Susilo A.W."/>
            <person name="Rosmana A."/>
            <person name="McMahon P."/>
            <person name="Junaid M."/>
            <person name="Guest D."/>
            <person name="Kheng T.Y."/>
            <person name="Meinhardt L.W."/>
            <person name="Bailey B.A."/>
        </authorList>
    </citation>
    <scope>NUCLEOTIDE SEQUENCE [LARGE SCALE GENOMIC DNA]</scope>
    <source>
        <strain evidence="1 2">CT2</strain>
    </source>
</reference>
<sequence>MLHECKHCRNKSQNLKRDWPVHLIDCNPGRPITTADRLVAFVHQRIPPKDTQTCRDYGFTRTLGFEELKLRILVYHLLIVDLQVKAKTIHQWMEAGILGQMMRETFDSRLSPAQRQQLAYQWFCSRQQTFDRDTSPFLSDAAAVSYNAHRTAWQFIGGNPQDSMEQIATSILNMRPSAGHGLDSSLLHSWVYFGLCGCTTPEEESTLITRYQLLIRFVPFDKFCQAYSTSSLSKLFEECVVPISNRFILDVLGSRNRKSVWFLKDFVLADDETARKAKDTSSIGLDYGFSNCQNVDEVIALRNAYKQVFAPIDADPLALHEACLQGTLFEYVKQKARLKPQQMFRRLMKNPYPLVSEKN</sequence>
<dbReference type="Proteomes" id="UP000383932">
    <property type="component" value="Unassembled WGS sequence"/>
</dbReference>